<feature type="repeat" description="ANK" evidence="3">
    <location>
        <begin position="1"/>
        <end position="27"/>
    </location>
</feature>
<dbReference type="AlphaFoldDB" id="A0A183TL41"/>
<name>A0A183TL41_SCHSO</name>
<dbReference type="PANTHER" id="PTHR24171:SF8">
    <property type="entry name" value="BRCA1-ASSOCIATED RING DOMAIN PROTEIN 1"/>
    <property type="match status" value="1"/>
</dbReference>
<dbReference type="InterPro" id="IPR002110">
    <property type="entry name" value="Ankyrin_rpt"/>
</dbReference>
<protein>
    <submittedName>
        <fullName evidence="5">ANK_REP_REGION domain-containing protein</fullName>
    </submittedName>
</protein>
<dbReference type="GO" id="GO:0031436">
    <property type="term" value="C:BRCA1-BARD1 complex"/>
    <property type="evidence" value="ECO:0007669"/>
    <property type="project" value="TreeGrafter"/>
</dbReference>
<evidence type="ECO:0000256" key="4">
    <source>
        <dbReference type="SAM" id="MobiDB-lite"/>
    </source>
</evidence>
<dbReference type="PROSITE" id="PS50088">
    <property type="entry name" value="ANK_REPEAT"/>
    <property type="match status" value="2"/>
</dbReference>
<sequence length="138" mass="15000">LFASYHGHRELVEILLDMGANVHATDRNDWTSLHWAAQRGHVDVVCALLKGGANRRAKDAHGNMPYMVTQHTELAEALRPDAYYPEILSNGVVSTDEEEDGEEASSSSEPGTPIPKRQTITPSTPPARLATDEISAPA</sequence>
<keyword evidence="1" id="KW-0677">Repeat</keyword>
<dbReference type="GO" id="GO:0004842">
    <property type="term" value="F:ubiquitin-protein transferase activity"/>
    <property type="evidence" value="ECO:0007669"/>
    <property type="project" value="TreeGrafter"/>
</dbReference>
<dbReference type="PROSITE" id="PS50297">
    <property type="entry name" value="ANK_REP_REGION"/>
    <property type="match status" value="2"/>
</dbReference>
<dbReference type="Pfam" id="PF13637">
    <property type="entry name" value="Ank_4"/>
    <property type="match status" value="1"/>
</dbReference>
<evidence type="ECO:0000256" key="1">
    <source>
        <dbReference type="ARBA" id="ARBA00022737"/>
    </source>
</evidence>
<dbReference type="GO" id="GO:0085020">
    <property type="term" value="P:protein K6-linked ubiquitination"/>
    <property type="evidence" value="ECO:0007669"/>
    <property type="project" value="TreeGrafter"/>
</dbReference>
<dbReference type="GO" id="GO:0070531">
    <property type="term" value="C:BRCA1-A complex"/>
    <property type="evidence" value="ECO:0007669"/>
    <property type="project" value="TreeGrafter"/>
</dbReference>
<evidence type="ECO:0000256" key="3">
    <source>
        <dbReference type="PROSITE-ProRule" id="PRU00023"/>
    </source>
</evidence>
<dbReference type="WBParaSite" id="SSLN_0001784201-mRNA-1">
    <property type="protein sequence ID" value="SSLN_0001784201-mRNA-1"/>
    <property type="gene ID" value="SSLN_0001784201"/>
</dbReference>
<dbReference type="PANTHER" id="PTHR24171">
    <property type="entry name" value="ANKYRIN REPEAT DOMAIN-CONTAINING PROTEIN 39-RELATED"/>
    <property type="match status" value="1"/>
</dbReference>
<feature type="repeat" description="ANK" evidence="3">
    <location>
        <begin position="28"/>
        <end position="60"/>
    </location>
</feature>
<keyword evidence="2 3" id="KW-0040">ANK repeat</keyword>
<feature type="region of interest" description="Disordered" evidence="4">
    <location>
        <begin position="88"/>
        <end position="138"/>
    </location>
</feature>
<reference evidence="5" key="1">
    <citation type="submission" date="2016-06" db="UniProtKB">
        <authorList>
            <consortium name="WormBaseParasite"/>
        </authorList>
    </citation>
    <scope>IDENTIFICATION</scope>
</reference>
<dbReference type="InterPro" id="IPR036770">
    <property type="entry name" value="Ankyrin_rpt-contain_sf"/>
</dbReference>
<evidence type="ECO:0000313" key="5">
    <source>
        <dbReference type="WBParaSite" id="SSLN_0001784201-mRNA-1"/>
    </source>
</evidence>
<dbReference type="Gene3D" id="1.25.40.20">
    <property type="entry name" value="Ankyrin repeat-containing domain"/>
    <property type="match status" value="1"/>
</dbReference>
<dbReference type="SUPFAM" id="SSF48403">
    <property type="entry name" value="Ankyrin repeat"/>
    <property type="match status" value="1"/>
</dbReference>
<evidence type="ECO:0000256" key="2">
    <source>
        <dbReference type="ARBA" id="ARBA00023043"/>
    </source>
</evidence>
<organism evidence="5">
    <name type="scientific">Schistocephalus solidus</name>
    <name type="common">Tapeworm</name>
    <dbReference type="NCBI Taxonomy" id="70667"/>
    <lineage>
        <taxon>Eukaryota</taxon>
        <taxon>Metazoa</taxon>
        <taxon>Spiralia</taxon>
        <taxon>Lophotrochozoa</taxon>
        <taxon>Platyhelminthes</taxon>
        <taxon>Cestoda</taxon>
        <taxon>Eucestoda</taxon>
        <taxon>Diphyllobothriidea</taxon>
        <taxon>Diphyllobothriidae</taxon>
        <taxon>Schistocephalus</taxon>
    </lineage>
</organism>
<dbReference type="SMART" id="SM00248">
    <property type="entry name" value="ANK"/>
    <property type="match status" value="2"/>
</dbReference>
<proteinExistence type="predicted"/>
<accession>A0A183TL41</accession>